<feature type="transmembrane region" description="Helical" evidence="5">
    <location>
        <begin position="248"/>
        <end position="270"/>
    </location>
</feature>
<feature type="transmembrane region" description="Helical" evidence="5">
    <location>
        <begin position="186"/>
        <end position="208"/>
    </location>
</feature>
<dbReference type="Pfam" id="PF25917">
    <property type="entry name" value="BSH_RND"/>
    <property type="match status" value="1"/>
</dbReference>
<comment type="caution">
    <text evidence="7">The sequence shown here is derived from an EMBL/GenBank/DDBJ whole genome shotgun (WGS) entry which is preliminary data.</text>
</comment>
<feature type="transmembrane region" description="Helical" evidence="5">
    <location>
        <begin position="493"/>
        <end position="511"/>
    </location>
</feature>
<feature type="transmembrane region" description="Helical" evidence="5">
    <location>
        <begin position="290"/>
        <end position="310"/>
    </location>
</feature>
<feature type="transmembrane region" description="Helical" evidence="5">
    <location>
        <begin position="159"/>
        <end position="180"/>
    </location>
</feature>
<dbReference type="PANTHER" id="PTHR30386">
    <property type="entry name" value="MEMBRANE FUSION SUBUNIT OF EMRAB-TOLC MULTIDRUG EFFLUX PUMP"/>
    <property type="match status" value="1"/>
</dbReference>
<sequence>MSAANPLPGSPQNEAAAIAPAAAQVTLSPGVAVGLIGMLVASLLAIVNEQVTAISMTDIQGARSIGHDDGTWLTTLFEAANAATMVFAPWFGITFTLKRFTIGAVIAAMLFGFLCPFAPNLATLYVLRVLQGIAGGCLPPMLIIVALRYLPPKIKLYGLAGYALTATFGPALGTPLAALWTEYVSWKWAFWQIVPLGVVSCLAIQQGLPADPLRLDRFRSFDWTGFITGCPAVVMLVIGLLQGDRLDWLNSGFICSMLIGGSILLALFLVNEWFHPLPFFKLQLLARRNFSHGLTTLAGAVILLVGVAAIPGQFLAGIHAYRPLQTTPLSLLVALPLLLTLPLTAAVLNLKRIDSRWVMAFGLCLMIATCVMGSYLNSEWIRDNFYLLQSLQIVAQPMVILAILMGVTTGLPPAEGPFASAMFNSLRAFSATVATGLIEGLGTDRERFHSNMLVDQLGNHALVSSQSIDAAHGLGELAQRVHEQALVLMCADLYRVMACVAVALLFLVPVLPVRIYPPWTDAPPASPPSSHQGTFSMSTFIRSHFKYLRIAGAVLALAVVAWVCIWLLSDSTSESTNDAYVEADFTLVAPRIAGQISDVLVDDNQSVKSGELLVRIDDRDYRAALMSAQADVTAASATVANFEAEIRRQPSLVEQVRATLRSDEAGVAFARANASRYQNLSDTGAGTAQEQQRATSALAQQLAQQAHDRAALSSTEQNLDVLRTQRDKAAGEQARAQAALEQAKLNLSYTEIRAPVSGKVGRRSARVGAFVTPGAPVLAIVPLSDAYVVANFQENQIARMRPGASVRIKVDSLPGVVIKGHVDSLAPATGVRFAPIAPDNATGNFTKIVQRVPVKIKIDRDQEAASALSVGLSVEAEVAVGRPGRTFAQSADAK</sequence>
<name>A0A158GSR0_9BURK</name>
<evidence type="ECO:0000256" key="4">
    <source>
        <dbReference type="SAM" id="Coils"/>
    </source>
</evidence>
<dbReference type="AlphaFoldDB" id="A0A158GSR0"/>
<proteinExistence type="predicted"/>
<feature type="transmembrane region" description="Helical" evidence="5">
    <location>
        <begin position="357"/>
        <end position="376"/>
    </location>
</feature>
<feature type="transmembrane region" description="Helical" evidence="5">
    <location>
        <begin position="220"/>
        <end position="242"/>
    </location>
</feature>
<feature type="transmembrane region" description="Helical" evidence="5">
    <location>
        <begin position="330"/>
        <end position="350"/>
    </location>
</feature>
<evidence type="ECO:0000313" key="7">
    <source>
        <dbReference type="EMBL" id="SAL34470.1"/>
    </source>
</evidence>
<dbReference type="InterPro" id="IPR058625">
    <property type="entry name" value="MdtA-like_BSH"/>
</dbReference>
<keyword evidence="8" id="KW-1185">Reference proteome</keyword>
<dbReference type="InterPro" id="IPR020846">
    <property type="entry name" value="MFS_dom"/>
</dbReference>
<feature type="transmembrane region" description="Helical" evidence="5">
    <location>
        <begin position="388"/>
        <end position="411"/>
    </location>
</feature>
<evidence type="ECO:0000256" key="5">
    <source>
        <dbReference type="SAM" id="Phobius"/>
    </source>
</evidence>
<keyword evidence="4" id="KW-0175">Coiled coil</keyword>
<gene>
    <name evidence="7" type="ORF">AWB74_01407</name>
</gene>
<dbReference type="SUPFAM" id="SSF111369">
    <property type="entry name" value="HlyD-like secretion proteins"/>
    <property type="match status" value="2"/>
</dbReference>
<keyword evidence="2 5" id="KW-1133">Transmembrane helix</keyword>
<dbReference type="PROSITE" id="PS50850">
    <property type="entry name" value="MFS"/>
    <property type="match status" value="1"/>
</dbReference>
<dbReference type="Gene3D" id="2.40.50.100">
    <property type="match status" value="1"/>
</dbReference>
<keyword evidence="1 5" id="KW-0812">Transmembrane</keyword>
<evidence type="ECO:0000256" key="3">
    <source>
        <dbReference type="ARBA" id="ARBA00023136"/>
    </source>
</evidence>
<dbReference type="Proteomes" id="UP000055019">
    <property type="component" value="Unassembled WGS sequence"/>
</dbReference>
<feature type="transmembrane region" description="Helical" evidence="5">
    <location>
        <begin position="125"/>
        <end position="147"/>
    </location>
</feature>
<dbReference type="GO" id="GO:0022857">
    <property type="term" value="F:transmembrane transporter activity"/>
    <property type="evidence" value="ECO:0007669"/>
    <property type="project" value="InterPro"/>
</dbReference>
<dbReference type="SUPFAM" id="SSF103473">
    <property type="entry name" value="MFS general substrate transporter"/>
    <property type="match status" value="1"/>
</dbReference>
<feature type="transmembrane region" description="Helical" evidence="5">
    <location>
        <begin position="27"/>
        <end position="47"/>
    </location>
</feature>
<evidence type="ECO:0000259" key="6">
    <source>
        <dbReference type="PROSITE" id="PS50850"/>
    </source>
</evidence>
<feature type="domain" description="Major facilitator superfamily (MFS) profile" evidence="6">
    <location>
        <begin position="34"/>
        <end position="515"/>
    </location>
</feature>
<dbReference type="Gene3D" id="2.40.30.170">
    <property type="match status" value="1"/>
</dbReference>
<dbReference type="RefSeq" id="WP_407642407.1">
    <property type="nucleotide sequence ID" value="NZ_FCOM02000004.1"/>
</dbReference>
<evidence type="ECO:0000313" key="8">
    <source>
        <dbReference type="Proteomes" id="UP000055019"/>
    </source>
</evidence>
<dbReference type="PANTHER" id="PTHR30386:SF24">
    <property type="entry name" value="MULTIDRUG RESISTANCE EFFLUX PUMP"/>
    <property type="match status" value="1"/>
</dbReference>
<protein>
    <submittedName>
        <fullName evidence="7">Secretion protein HlyD family protein</fullName>
    </submittedName>
</protein>
<accession>A0A158GSR0</accession>
<feature type="coiled-coil region" evidence="4">
    <location>
        <begin position="712"/>
        <end position="746"/>
    </location>
</feature>
<keyword evidence="3 5" id="KW-0472">Membrane</keyword>
<evidence type="ECO:0000256" key="2">
    <source>
        <dbReference type="ARBA" id="ARBA00022989"/>
    </source>
</evidence>
<feature type="transmembrane region" description="Helical" evidence="5">
    <location>
        <begin position="100"/>
        <end position="119"/>
    </location>
</feature>
<organism evidence="7 8">
    <name type="scientific">Caballeronia arvi</name>
    <dbReference type="NCBI Taxonomy" id="1777135"/>
    <lineage>
        <taxon>Bacteria</taxon>
        <taxon>Pseudomonadati</taxon>
        <taxon>Pseudomonadota</taxon>
        <taxon>Betaproteobacteria</taxon>
        <taxon>Burkholderiales</taxon>
        <taxon>Burkholderiaceae</taxon>
        <taxon>Caballeronia</taxon>
    </lineage>
</organism>
<dbReference type="Pfam" id="PF07690">
    <property type="entry name" value="MFS_1"/>
    <property type="match status" value="1"/>
</dbReference>
<evidence type="ECO:0000256" key="1">
    <source>
        <dbReference type="ARBA" id="ARBA00022692"/>
    </source>
</evidence>
<dbReference type="InterPro" id="IPR050739">
    <property type="entry name" value="MFP"/>
</dbReference>
<dbReference type="EMBL" id="FCOM02000004">
    <property type="protein sequence ID" value="SAL34470.1"/>
    <property type="molecule type" value="Genomic_DNA"/>
</dbReference>
<dbReference type="InterPro" id="IPR011701">
    <property type="entry name" value="MFS"/>
</dbReference>
<dbReference type="InterPro" id="IPR036259">
    <property type="entry name" value="MFS_trans_sf"/>
</dbReference>
<feature type="transmembrane region" description="Helical" evidence="5">
    <location>
        <begin position="547"/>
        <end position="568"/>
    </location>
</feature>
<dbReference type="Gene3D" id="1.20.1250.20">
    <property type="entry name" value="MFS general substrate transporter like domains"/>
    <property type="match status" value="1"/>
</dbReference>
<reference evidence="7" key="1">
    <citation type="submission" date="2016-01" db="EMBL/GenBank/DDBJ databases">
        <authorList>
            <person name="Peeters C."/>
        </authorList>
    </citation>
    <scope>NUCLEOTIDE SEQUENCE [LARGE SCALE GENOMIC DNA]</scope>
    <source>
        <strain evidence="7">LMG 29317</strain>
    </source>
</reference>
<dbReference type="Gene3D" id="1.10.287.470">
    <property type="entry name" value="Helix hairpin bin"/>
    <property type="match status" value="2"/>
</dbReference>